<reference evidence="15" key="2">
    <citation type="journal article" date="2023" name="IMA Fungus">
        <title>Comparative genomic study of the Penicillium genus elucidates a diverse pangenome and 15 lateral gene transfer events.</title>
        <authorList>
            <person name="Petersen C."/>
            <person name="Sorensen T."/>
            <person name="Nielsen M.R."/>
            <person name="Sondergaard T.E."/>
            <person name="Sorensen J.L."/>
            <person name="Fitzpatrick D.A."/>
            <person name="Frisvad J.C."/>
            <person name="Nielsen K.L."/>
        </authorList>
    </citation>
    <scope>NUCLEOTIDE SEQUENCE</scope>
    <source>
        <strain evidence="15">IBT 16125</strain>
    </source>
</reference>
<dbReference type="EMBL" id="JAPVEA010000005">
    <property type="protein sequence ID" value="KAJ5453467.1"/>
    <property type="molecule type" value="Genomic_DNA"/>
</dbReference>
<dbReference type="Proteomes" id="UP001213681">
    <property type="component" value="Unassembled WGS sequence"/>
</dbReference>
<keyword evidence="9 14" id="KW-0482">Metalloprotease</keyword>
<dbReference type="GO" id="GO:0004222">
    <property type="term" value="F:metalloendopeptidase activity"/>
    <property type="evidence" value="ECO:0007669"/>
    <property type="project" value="InterPro"/>
</dbReference>
<evidence type="ECO:0000256" key="5">
    <source>
        <dbReference type="ARBA" id="ARBA00022723"/>
    </source>
</evidence>
<evidence type="ECO:0000256" key="4">
    <source>
        <dbReference type="ARBA" id="ARBA00022685"/>
    </source>
</evidence>
<evidence type="ECO:0000256" key="11">
    <source>
        <dbReference type="PIRSR" id="PIRSR601384-1"/>
    </source>
</evidence>
<evidence type="ECO:0000256" key="10">
    <source>
        <dbReference type="ARBA" id="ARBA00023145"/>
    </source>
</evidence>
<dbReference type="PANTHER" id="PTHR37016:SF3">
    <property type="entry name" value="NEUTRAL PROTEASE 2-RELATED"/>
    <property type="match status" value="1"/>
</dbReference>
<keyword evidence="8 12" id="KW-0862">Zinc</keyword>
<protein>
    <recommendedName>
        <fullName evidence="14">Neutral protease 2</fullName>
        <ecNumber evidence="14">3.4.24.39</ecNumber>
    </recommendedName>
    <alternativeName>
        <fullName evidence="14">Deuterolysin</fullName>
    </alternativeName>
</protein>
<organism evidence="15 16">
    <name type="scientific">Penicillium daleae</name>
    <dbReference type="NCBI Taxonomy" id="63821"/>
    <lineage>
        <taxon>Eukaryota</taxon>
        <taxon>Fungi</taxon>
        <taxon>Dikarya</taxon>
        <taxon>Ascomycota</taxon>
        <taxon>Pezizomycotina</taxon>
        <taxon>Eurotiomycetes</taxon>
        <taxon>Eurotiomycetidae</taxon>
        <taxon>Eurotiales</taxon>
        <taxon>Aspergillaceae</taxon>
        <taxon>Penicillium</taxon>
    </lineage>
</organism>
<evidence type="ECO:0000256" key="8">
    <source>
        <dbReference type="ARBA" id="ARBA00022833"/>
    </source>
</evidence>
<evidence type="ECO:0000313" key="15">
    <source>
        <dbReference type="EMBL" id="KAJ5453467.1"/>
    </source>
</evidence>
<feature type="binding site" evidence="12">
    <location>
        <position position="303"/>
    </location>
    <ligand>
        <name>Zn(2+)</name>
        <dbReference type="ChEBI" id="CHEBI:29105"/>
        <note>catalytic</note>
    </ligand>
</feature>
<keyword evidence="6 14" id="KW-0732">Signal</keyword>
<proteinExistence type="inferred from homology"/>
<dbReference type="GO" id="GO:0006508">
    <property type="term" value="P:proteolysis"/>
    <property type="evidence" value="ECO:0007669"/>
    <property type="project" value="UniProtKB-KW"/>
</dbReference>
<dbReference type="PANTHER" id="PTHR37016">
    <property type="match status" value="1"/>
</dbReference>
<evidence type="ECO:0000256" key="9">
    <source>
        <dbReference type="ARBA" id="ARBA00023049"/>
    </source>
</evidence>
<evidence type="ECO:0000256" key="13">
    <source>
        <dbReference type="PIRSR" id="PIRSR601384-3"/>
    </source>
</evidence>
<keyword evidence="16" id="KW-1185">Reference proteome</keyword>
<comment type="catalytic activity">
    <reaction evidence="1 14">
        <text>Preferential cleavage of bonds with hydrophobic residues in P1'. Also 3-Asn-|-Gln-4 and 8-Gly-|-Ser-9 bonds in insulin B chain.</text>
        <dbReference type="EC" id="3.4.24.39"/>
    </reaction>
</comment>
<evidence type="ECO:0000313" key="16">
    <source>
        <dbReference type="Proteomes" id="UP001213681"/>
    </source>
</evidence>
<dbReference type="GO" id="GO:0005576">
    <property type="term" value="C:extracellular region"/>
    <property type="evidence" value="ECO:0007669"/>
    <property type="project" value="UniProtKB-SubCell"/>
</dbReference>
<comment type="subcellular location">
    <subcellularLocation>
        <location evidence="14">Secreted</location>
    </subcellularLocation>
</comment>
<evidence type="ECO:0000256" key="3">
    <source>
        <dbReference type="ARBA" id="ARBA00022670"/>
    </source>
</evidence>
<dbReference type="Gene3D" id="3.40.390.10">
    <property type="entry name" value="Collagenase (Catalytic Domain)"/>
    <property type="match status" value="1"/>
</dbReference>
<keyword evidence="4 14" id="KW-0165">Cleavage on pair of basic residues</keyword>
<feature type="binding site" evidence="12">
    <location>
        <position position="318"/>
    </location>
    <ligand>
        <name>Zn(2+)</name>
        <dbReference type="ChEBI" id="CHEBI:29105"/>
        <note>catalytic</note>
    </ligand>
</feature>
<dbReference type="InterPro" id="IPR024079">
    <property type="entry name" value="MetalloPept_cat_dom_sf"/>
</dbReference>
<gene>
    <name evidence="15" type="ORF">N7458_004423</name>
</gene>
<sequence>MRFAFLSTTVLAIAHHARALPVEAEQVSGLDVTLSQVSDTRIKAVVKNTGNEEVTFVHLNFFRDSAPVKKVAVYKDDDEVTFEGIKRRFKLEGLTSEALTTLAAGEILEDEFDIAATSDLSHGGPVVLRSSGLVPLVNEGAVSGYLPYHSNDLKIEVDAVKAARVNKAVKPLNRRTQESCSNASRKSALERALSNAASLATAAAQAAQSGSASKFAEYFKTTDSSTRQLVAARLQAVAKEAHATTSGGTKYYCTDVLGYCETNVLAYTLPSQNVIANCDIYYSDLPALASSCHSQDQATTSLHEFTHAPAVYSPGTDDLGYGYSAATALSTSDAIMNADTYALYANVYIRKIF</sequence>
<feature type="binding site" evidence="12">
    <location>
        <position position="307"/>
    </location>
    <ligand>
        <name>Zn(2+)</name>
        <dbReference type="ChEBI" id="CHEBI:29105"/>
        <note>catalytic</note>
    </ligand>
</feature>
<dbReference type="InterPro" id="IPR001384">
    <property type="entry name" value="Peptidase_M35"/>
</dbReference>
<name>A0AAD6C624_9EURO</name>
<comment type="similarity">
    <text evidence="2 14">Belongs to the peptidase M35 family.</text>
</comment>
<evidence type="ECO:0000256" key="6">
    <source>
        <dbReference type="ARBA" id="ARBA00022729"/>
    </source>
</evidence>
<feature type="active site" evidence="11">
    <location>
        <position position="304"/>
    </location>
</feature>
<keyword evidence="7 14" id="KW-0378">Hydrolase</keyword>
<dbReference type="GeneID" id="81598048"/>
<comment type="caution">
    <text evidence="15">The sequence shown here is derived from an EMBL/GenBank/DDBJ whole genome shotgun (WGS) entry which is preliminary data.</text>
</comment>
<feature type="chain" id="PRO_5041771507" description="Neutral protease 2" evidence="14">
    <location>
        <begin position="20"/>
        <end position="353"/>
    </location>
</feature>
<keyword evidence="3 14" id="KW-0645">Protease</keyword>
<accession>A0AAD6C624</accession>
<evidence type="ECO:0000256" key="14">
    <source>
        <dbReference type="RuleBase" id="RU361126"/>
    </source>
</evidence>
<comment type="function">
    <text evidence="14">Secreted metalloproteinase that allows assimilation of proteinaceous substrates. Shows high activities on basic nuclear substrates such as histone and protamine.</text>
</comment>
<dbReference type="SUPFAM" id="SSF55486">
    <property type="entry name" value="Metalloproteases ('zincins'), catalytic domain"/>
    <property type="match status" value="1"/>
</dbReference>
<keyword evidence="10" id="KW-0865">Zymogen</keyword>
<evidence type="ECO:0000256" key="2">
    <source>
        <dbReference type="ARBA" id="ARBA00010279"/>
    </source>
</evidence>
<dbReference type="Pfam" id="PF02102">
    <property type="entry name" value="Peptidase_M35"/>
    <property type="match status" value="1"/>
</dbReference>
<feature type="signal peptide" evidence="14">
    <location>
        <begin position="1"/>
        <end position="19"/>
    </location>
</feature>
<dbReference type="RefSeq" id="XP_056766423.1">
    <property type="nucleotide sequence ID" value="XM_056907805.1"/>
</dbReference>
<dbReference type="CDD" id="cd11008">
    <property type="entry name" value="M35_deuterolysin_like"/>
    <property type="match status" value="1"/>
</dbReference>
<keyword evidence="5 12" id="KW-0479">Metal-binding</keyword>
<feature type="disulfide bond" evidence="13">
    <location>
        <begin position="260"/>
        <end position="278"/>
    </location>
</feature>
<dbReference type="GO" id="GO:0046872">
    <property type="term" value="F:metal ion binding"/>
    <property type="evidence" value="ECO:0007669"/>
    <property type="project" value="UniProtKB-KW"/>
</dbReference>
<dbReference type="EC" id="3.4.24.39" evidence="14"/>
<dbReference type="Gene3D" id="2.60.40.2970">
    <property type="match status" value="1"/>
</dbReference>
<evidence type="ECO:0000256" key="7">
    <source>
        <dbReference type="ARBA" id="ARBA00022801"/>
    </source>
</evidence>
<keyword evidence="14" id="KW-0964">Secreted</keyword>
<comment type="cofactor">
    <cofactor evidence="12 14">
        <name>Zn(2+)</name>
        <dbReference type="ChEBI" id="CHEBI:29105"/>
    </cofactor>
    <text evidence="12 14">Binds 1 zinc ion per subunit.</text>
</comment>
<dbReference type="InterPro" id="IPR050414">
    <property type="entry name" value="Fungal_M35_metalloproteases"/>
</dbReference>
<evidence type="ECO:0000256" key="1">
    <source>
        <dbReference type="ARBA" id="ARBA00001187"/>
    </source>
</evidence>
<dbReference type="PRINTS" id="PR00768">
    <property type="entry name" value="DEUTEROLYSIN"/>
</dbReference>
<evidence type="ECO:0000256" key="12">
    <source>
        <dbReference type="PIRSR" id="PIRSR601384-2"/>
    </source>
</evidence>
<reference evidence="15" key="1">
    <citation type="submission" date="2022-12" db="EMBL/GenBank/DDBJ databases">
        <authorList>
            <person name="Petersen C."/>
        </authorList>
    </citation>
    <scope>NUCLEOTIDE SEQUENCE</scope>
    <source>
        <strain evidence="15">IBT 16125</strain>
    </source>
</reference>
<dbReference type="AlphaFoldDB" id="A0AAD6C624"/>
<feature type="disulfide bond" evidence="13">
    <location>
        <begin position="180"/>
        <end position="253"/>
    </location>
</feature>